<reference evidence="2 3" key="1">
    <citation type="journal article" date="2012" name="BMC Genomics">
        <title>Complete genome sequence of Saccharothrix espanaensis DSM 44229T and comparison to the other completely sequenced Pseudonocardiaceae.</title>
        <authorList>
            <person name="Strobel T."/>
            <person name="Al-Dilaimi A."/>
            <person name="Blom J."/>
            <person name="Gessner A."/>
            <person name="Kalinowski J."/>
            <person name="Luzhetska M."/>
            <person name="Puhler A."/>
            <person name="Szczepanowski R."/>
            <person name="Bechthold A."/>
            <person name="Ruckert C."/>
        </authorList>
    </citation>
    <scope>NUCLEOTIDE SEQUENCE [LARGE SCALE GENOMIC DNA]</scope>
    <source>
        <strain evidence="3">ATCC 51144 / DSM 44229 / JCM 9112 / NBRC 15066 / NRRL 15764</strain>
    </source>
</reference>
<dbReference type="HOGENOM" id="CLU_004665_2_1_11"/>
<dbReference type="Gene3D" id="3.40.50.300">
    <property type="entry name" value="P-loop containing nucleotide triphosphate hydrolases"/>
    <property type="match status" value="1"/>
</dbReference>
<dbReference type="PANTHER" id="PTHR47691">
    <property type="entry name" value="REGULATOR-RELATED"/>
    <property type="match status" value="1"/>
</dbReference>
<dbReference type="SMART" id="SM00028">
    <property type="entry name" value="TPR"/>
    <property type="match status" value="4"/>
</dbReference>
<dbReference type="PRINTS" id="PR00364">
    <property type="entry name" value="DISEASERSIST"/>
</dbReference>
<dbReference type="BioCyc" id="SESP1179773:BN6_RS16390-MONOMER"/>
<dbReference type="Gene3D" id="1.25.40.10">
    <property type="entry name" value="Tetratricopeptide repeat domain"/>
    <property type="match status" value="1"/>
</dbReference>
<dbReference type="InterPro" id="IPR019734">
    <property type="entry name" value="TPR_rpt"/>
</dbReference>
<dbReference type="GO" id="GO:0043531">
    <property type="term" value="F:ADP binding"/>
    <property type="evidence" value="ECO:0007669"/>
    <property type="project" value="InterPro"/>
</dbReference>
<dbReference type="AlphaFoldDB" id="K0K1F3"/>
<feature type="region of interest" description="Disordered" evidence="1">
    <location>
        <begin position="185"/>
        <end position="221"/>
    </location>
</feature>
<dbReference type="SUPFAM" id="SSF48452">
    <property type="entry name" value="TPR-like"/>
    <property type="match status" value="1"/>
</dbReference>
<name>K0K1F3_SACES</name>
<dbReference type="EMBL" id="HE804045">
    <property type="protein sequence ID" value="CCH30684.1"/>
    <property type="molecule type" value="Genomic_DNA"/>
</dbReference>
<dbReference type="Pfam" id="PF13424">
    <property type="entry name" value="TPR_12"/>
    <property type="match status" value="1"/>
</dbReference>
<dbReference type="PATRIC" id="fig|1179773.3.peg.3381"/>
<evidence type="ECO:0000313" key="2">
    <source>
        <dbReference type="EMBL" id="CCH30684.1"/>
    </source>
</evidence>
<dbReference type="Proteomes" id="UP000006281">
    <property type="component" value="Chromosome"/>
</dbReference>
<organism evidence="2 3">
    <name type="scientific">Saccharothrix espanaensis (strain ATCC 51144 / DSM 44229 / JCM 9112 / NBRC 15066 / NRRL 15764)</name>
    <dbReference type="NCBI Taxonomy" id="1179773"/>
    <lineage>
        <taxon>Bacteria</taxon>
        <taxon>Bacillati</taxon>
        <taxon>Actinomycetota</taxon>
        <taxon>Actinomycetes</taxon>
        <taxon>Pseudonocardiales</taxon>
        <taxon>Pseudonocardiaceae</taxon>
        <taxon>Saccharothrix</taxon>
    </lineage>
</organism>
<dbReference type="SUPFAM" id="SSF52540">
    <property type="entry name" value="P-loop containing nucleoside triphosphate hydrolases"/>
    <property type="match status" value="1"/>
</dbReference>
<dbReference type="PANTHER" id="PTHR47691:SF3">
    <property type="entry name" value="HTH-TYPE TRANSCRIPTIONAL REGULATOR RV0890C-RELATED"/>
    <property type="match status" value="1"/>
</dbReference>
<dbReference type="InterPro" id="IPR027417">
    <property type="entry name" value="P-loop_NTPase"/>
</dbReference>
<dbReference type="eggNOG" id="COG3903">
    <property type="taxonomic scope" value="Bacteria"/>
</dbReference>
<dbReference type="STRING" id="1179773.BN6_33840"/>
<evidence type="ECO:0000256" key="1">
    <source>
        <dbReference type="SAM" id="MobiDB-lite"/>
    </source>
</evidence>
<dbReference type="InterPro" id="IPR029787">
    <property type="entry name" value="Nucleotide_cyclase"/>
</dbReference>
<gene>
    <name evidence="2" type="ordered locus">BN6_33840</name>
</gene>
<accession>K0K1F3</accession>
<evidence type="ECO:0000313" key="3">
    <source>
        <dbReference type="Proteomes" id="UP000006281"/>
    </source>
</evidence>
<keyword evidence="3" id="KW-1185">Reference proteome</keyword>
<dbReference type="InterPro" id="IPR011990">
    <property type="entry name" value="TPR-like_helical_dom_sf"/>
</dbReference>
<dbReference type="KEGG" id="sesp:BN6_33840"/>
<dbReference type="Gene3D" id="3.30.70.1230">
    <property type="entry name" value="Nucleotide cyclase"/>
    <property type="match status" value="1"/>
</dbReference>
<feature type="compositionally biased region" description="Basic and acidic residues" evidence="1">
    <location>
        <begin position="200"/>
        <end position="214"/>
    </location>
</feature>
<proteinExistence type="predicted"/>
<protein>
    <submittedName>
        <fullName evidence="2">Uncharacterized protein</fullName>
    </submittedName>
</protein>
<sequence>MNRHRLAVHRTIVVVDVENFGSPRRTTVHQLAVRTGLYGMLRSVFESTGVPWDDCDHEDRGDAVFVLVPPNVAKARFVEQVPPALAAAVHEHNHAHPPEERIRLRMAVHAGEVAYDEHGVTAAAVNLTFRLLEAPRFKTALAESPGELALITSNWFFDEVVRHSAVDPATFRRISVQVKETSTTGWVGVPDHPYPSDPAELLRDPTAESRERAPRQLPAPPRAFAGRATELDALTATVDEAGDAVGICTISGPGGIGKTWLALRWANDNLDRFPDGQLFVDLRGFSPEGQPMSSAVALRGFLDALGASPAETPTAPHAQAALFRSLVAGARMLVVLDNAATAEQVAPLLPGSPTCTVLVTSRSRLPGLTTGHGARQVPLGVLGETQARALLGDRIGKSRMDAEPVEVDRLAGFCQGYPLALGIVAGRAEVEPDLPLASLVAELRDAGVEALDSVDPTASLPAVLSWSYRVLAPEQAVVLVLIGLAPGPDISLPAASALSGQGTARTRAALRGLEQLSLLHRSAPDRYQVHDLIRRHTTETADTYVTPAERDAALRRVVDFYLHTTRAADQVLDPHRESTAPDDLPAPGCAPLPLSTESTALAWLDTEHTCVLAAQRLAERGGWPTTAAHFVPVLHTYHWRRGLLDDQIAVGEIGLADAERRDDPGSRAMAHRQIAEASALTGRHTEAHDHLQQALTLTRDVGDLHGQAHTHRILAWTKSEHGEIGPAFEHITRALELFRDCGDEEWEARALNQTAWYEILLGLHEEARAHVASAHELHRRHHNANGEAISVAIETFLAFRTDRPEEALSRGRQAFAMLQDVGNTYITAQVLEVLGQVHLALGERDQARRCWQHSLKQYREQHREKEARRVRQLLDGPD</sequence>